<evidence type="ECO:0000256" key="14">
    <source>
        <dbReference type="RuleBase" id="RU004106"/>
    </source>
</evidence>
<evidence type="ECO:0000256" key="3">
    <source>
        <dbReference type="ARBA" id="ARBA00004824"/>
    </source>
</evidence>
<evidence type="ECO:0000256" key="11">
    <source>
        <dbReference type="ARBA" id="ARBA00048212"/>
    </source>
</evidence>
<dbReference type="InterPro" id="IPR050571">
    <property type="entry name" value="Class-IV_PLP-Dep_Aminotrnsfr"/>
</dbReference>
<evidence type="ECO:0000256" key="5">
    <source>
        <dbReference type="ARBA" id="ARBA00005072"/>
    </source>
</evidence>
<organism evidence="16 17">
    <name type="scientific">Rhodopseudomonas julia</name>
    <dbReference type="NCBI Taxonomy" id="200617"/>
    <lineage>
        <taxon>Bacteria</taxon>
        <taxon>Pseudomonadati</taxon>
        <taxon>Pseudomonadota</taxon>
        <taxon>Alphaproteobacteria</taxon>
        <taxon>Hyphomicrobiales</taxon>
        <taxon>Nitrobacteraceae</taxon>
        <taxon>Rhodopseudomonas</taxon>
    </lineage>
</organism>
<evidence type="ECO:0000256" key="2">
    <source>
        <dbReference type="ARBA" id="ARBA00003109"/>
    </source>
</evidence>
<dbReference type="EMBL" id="JAUSUK010000001">
    <property type="protein sequence ID" value="MDQ0324597.1"/>
    <property type="molecule type" value="Genomic_DNA"/>
</dbReference>
<protein>
    <recommendedName>
        <fullName evidence="8">Probable branched-chain-amino-acid aminotransferase</fullName>
        <ecNumber evidence="7">2.6.1.42</ecNumber>
    </recommendedName>
</protein>
<evidence type="ECO:0000313" key="17">
    <source>
        <dbReference type="Proteomes" id="UP001230253"/>
    </source>
</evidence>
<keyword evidence="16" id="KW-0808">Transferase</keyword>
<comment type="catalytic activity">
    <reaction evidence="11">
        <text>L-valine + 2-oxoglutarate = 3-methyl-2-oxobutanoate + L-glutamate</text>
        <dbReference type="Rhea" id="RHEA:24813"/>
        <dbReference type="ChEBI" id="CHEBI:11851"/>
        <dbReference type="ChEBI" id="CHEBI:16810"/>
        <dbReference type="ChEBI" id="CHEBI:29985"/>
        <dbReference type="ChEBI" id="CHEBI:57762"/>
        <dbReference type="EC" id="2.6.1.42"/>
    </reaction>
</comment>
<keyword evidence="9 15" id="KW-0663">Pyridoxal phosphate</keyword>
<dbReference type="InterPro" id="IPR043131">
    <property type="entry name" value="BCAT-like_N"/>
</dbReference>
<comment type="pathway">
    <text evidence="3">Amino-acid biosynthesis; L-isoleucine biosynthesis; L-isoleucine from 2-oxobutanoate: step 4/4.</text>
</comment>
<dbReference type="Pfam" id="PF01063">
    <property type="entry name" value="Aminotran_4"/>
    <property type="match status" value="1"/>
</dbReference>
<dbReference type="EC" id="2.6.1.42" evidence="7"/>
<comment type="catalytic activity">
    <reaction evidence="12">
        <text>L-isoleucine + 2-oxoglutarate = (S)-3-methyl-2-oxopentanoate + L-glutamate</text>
        <dbReference type="Rhea" id="RHEA:24801"/>
        <dbReference type="ChEBI" id="CHEBI:16810"/>
        <dbReference type="ChEBI" id="CHEBI:29985"/>
        <dbReference type="ChEBI" id="CHEBI:35146"/>
        <dbReference type="ChEBI" id="CHEBI:58045"/>
        <dbReference type="EC" id="2.6.1.42"/>
    </reaction>
</comment>
<evidence type="ECO:0000256" key="15">
    <source>
        <dbReference type="RuleBase" id="RU004516"/>
    </source>
</evidence>
<comment type="pathway">
    <text evidence="4">Amino-acid biosynthesis; L-valine biosynthesis; L-valine from pyruvate: step 4/4.</text>
</comment>
<comment type="catalytic activity">
    <reaction evidence="13">
        <text>L-leucine + 2-oxoglutarate = 4-methyl-2-oxopentanoate + L-glutamate</text>
        <dbReference type="Rhea" id="RHEA:18321"/>
        <dbReference type="ChEBI" id="CHEBI:16810"/>
        <dbReference type="ChEBI" id="CHEBI:17865"/>
        <dbReference type="ChEBI" id="CHEBI:29985"/>
        <dbReference type="ChEBI" id="CHEBI:57427"/>
        <dbReference type="EC" id="2.6.1.42"/>
    </reaction>
</comment>
<evidence type="ECO:0000256" key="7">
    <source>
        <dbReference type="ARBA" id="ARBA00013053"/>
    </source>
</evidence>
<reference evidence="16 17" key="1">
    <citation type="submission" date="2023-07" db="EMBL/GenBank/DDBJ databases">
        <title>Genomic Encyclopedia of Type Strains, Phase IV (KMG-IV): sequencing the most valuable type-strain genomes for metagenomic binning, comparative biology and taxonomic classification.</title>
        <authorList>
            <person name="Goeker M."/>
        </authorList>
    </citation>
    <scope>NUCLEOTIDE SEQUENCE [LARGE SCALE GENOMIC DNA]</scope>
    <source>
        <strain evidence="16 17">DSM 11549</strain>
    </source>
</reference>
<dbReference type="InterPro" id="IPR043132">
    <property type="entry name" value="BCAT-like_C"/>
</dbReference>
<dbReference type="Gene3D" id="3.30.470.10">
    <property type="match status" value="1"/>
</dbReference>
<dbReference type="Gene3D" id="3.20.10.10">
    <property type="entry name" value="D-amino Acid Aminotransferase, subunit A, domain 2"/>
    <property type="match status" value="1"/>
</dbReference>
<dbReference type="GO" id="GO:0004084">
    <property type="term" value="F:branched-chain-amino-acid transaminase activity"/>
    <property type="evidence" value="ECO:0007669"/>
    <property type="project" value="UniProtKB-EC"/>
</dbReference>
<evidence type="ECO:0000256" key="6">
    <source>
        <dbReference type="ARBA" id="ARBA00009320"/>
    </source>
</evidence>
<dbReference type="PANTHER" id="PTHR42743:SF11">
    <property type="entry name" value="AMINODEOXYCHORISMATE LYASE"/>
    <property type="match status" value="1"/>
</dbReference>
<evidence type="ECO:0000256" key="10">
    <source>
        <dbReference type="ARBA" id="ARBA00023304"/>
    </source>
</evidence>
<comment type="similarity">
    <text evidence="6 14">Belongs to the class-IV pyridoxal-phosphate-dependent aminotransferase family.</text>
</comment>
<gene>
    <name evidence="16" type="ORF">J2R99_000446</name>
</gene>
<accession>A0ABU0C262</accession>
<dbReference type="NCBIfam" id="NF009896">
    <property type="entry name" value="PRK13356.1"/>
    <property type="match status" value="1"/>
</dbReference>
<comment type="cofactor">
    <cofactor evidence="1 15">
        <name>pyridoxal 5'-phosphate</name>
        <dbReference type="ChEBI" id="CHEBI:597326"/>
    </cofactor>
</comment>
<comment type="function">
    <text evidence="2">Acts on leucine, isoleucine and valine.</text>
</comment>
<dbReference type="PANTHER" id="PTHR42743">
    <property type="entry name" value="AMINO-ACID AMINOTRANSFERASE"/>
    <property type="match status" value="1"/>
</dbReference>
<keyword evidence="16" id="KW-0032">Aminotransferase</keyword>
<keyword evidence="17" id="KW-1185">Reference proteome</keyword>
<dbReference type="InterPro" id="IPR001544">
    <property type="entry name" value="Aminotrans_IV"/>
</dbReference>
<name>A0ABU0C262_9BRAD</name>
<sequence>MAATGVFAAPGRAAQDVAQPRWNEAGTGVLKARAARRKQATHERRDMAEWSKTWTFVDGDWHEGNVPLIGPRSHAMWLSSVVFDGARRFEGVMPDLELHCARVNASATALGLAANVDVETMVALAKEGAQKFDDETALYIRPMYWAEEGGFMSVPPLAASTRFCLCIYETPVLEPKGFSLTLSPYRKPTIECAPTNAKAGCLYPNNGRAILEAKSRGFDNALVRDMLGNVAETGTSNIFMAKDGVVFTPAPNGTFLNGITRQRVIYLLRQAGVEVREQALTISDFMAADEIFSSGNYSKVVPVNRIEDRDLQPGPIGNRARALYWEWAHA</sequence>
<comment type="caution">
    <text evidence="16">The sequence shown here is derived from an EMBL/GenBank/DDBJ whole genome shotgun (WGS) entry which is preliminary data.</text>
</comment>
<evidence type="ECO:0000256" key="8">
    <source>
        <dbReference type="ARBA" id="ARBA00014472"/>
    </source>
</evidence>
<dbReference type="InterPro" id="IPR018300">
    <property type="entry name" value="Aminotrans_IV_CS"/>
</dbReference>
<evidence type="ECO:0000256" key="4">
    <source>
        <dbReference type="ARBA" id="ARBA00004931"/>
    </source>
</evidence>
<comment type="pathway">
    <text evidence="5">Amino-acid biosynthesis; L-leucine biosynthesis; L-leucine from 3-methyl-2-oxobutanoate: step 4/4.</text>
</comment>
<evidence type="ECO:0000256" key="12">
    <source>
        <dbReference type="ARBA" id="ARBA00048798"/>
    </source>
</evidence>
<dbReference type="SUPFAM" id="SSF56752">
    <property type="entry name" value="D-aminoacid aminotransferase-like PLP-dependent enzymes"/>
    <property type="match status" value="1"/>
</dbReference>
<evidence type="ECO:0000256" key="9">
    <source>
        <dbReference type="ARBA" id="ARBA00022898"/>
    </source>
</evidence>
<dbReference type="Proteomes" id="UP001230253">
    <property type="component" value="Unassembled WGS sequence"/>
</dbReference>
<keyword evidence="10" id="KW-0100">Branched-chain amino acid biosynthesis</keyword>
<evidence type="ECO:0000256" key="1">
    <source>
        <dbReference type="ARBA" id="ARBA00001933"/>
    </source>
</evidence>
<evidence type="ECO:0000256" key="13">
    <source>
        <dbReference type="ARBA" id="ARBA00049229"/>
    </source>
</evidence>
<keyword evidence="10" id="KW-0028">Amino-acid biosynthesis</keyword>
<dbReference type="InterPro" id="IPR036038">
    <property type="entry name" value="Aminotransferase-like"/>
</dbReference>
<dbReference type="PROSITE" id="PS00770">
    <property type="entry name" value="AA_TRANSFER_CLASS_4"/>
    <property type="match status" value="1"/>
</dbReference>
<evidence type="ECO:0000313" key="16">
    <source>
        <dbReference type="EMBL" id="MDQ0324597.1"/>
    </source>
</evidence>
<proteinExistence type="inferred from homology"/>